<comment type="caution">
    <text evidence="2">The sequence shown here is derived from an EMBL/GenBank/DDBJ whole genome shotgun (WGS) entry which is preliminary data.</text>
</comment>
<dbReference type="OrthoDB" id="691543at2759"/>
<dbReference type="PANTHER" id="PTHR33223">
    <property type="entry name" value="CCHC-TYPE DOMAIN-CONTAINING PROTEIN"/>
    <property type="match status" value="1"/>
</dbReference>
<proteinExistence type="predicted"/>
<dbReference type="PANTHER" id="PTHR33223:SF11">
    <property type="entry name" value="ELEMENT PROTEIN, PUTATIVE-RELATED"/>
    <property type="match status" value="1"/>
</dbReference>
<accession>A0A5B6WS39</accession>
<protein>
    <submittedName>
        <fullName evidence="2">Oligopeptide transporter 4-like</fullName>
    </submittedName>
</protein>
<gene>
    <name evidence="2" type="ORF">EPI10_006045</name>
</gene>
<name>A0A5B6WS39_9ROSI</name>
<sequence length="233" mass="26463">MQDLAPPAVGNMPRANPLFNDADDNALGNLPAPQLPANIQMAQNERTSRDYALPSINMVQETIAMPAITTNNFETKLAMIQMIQNNLQFKGTMIEDPNQHVQWFLQLCDTFKYSGVTDDTIHIRLFPFSLIDNAFSWLDSQTPGSITAWDELVGMFLQKWREKVSMRHRNAFLSGCGLDANARSRLDGATRGALMNRTYEDAYEIIENMELNSYQWPIERLIHGQKLVIVKVI</sequence>
<keyword evidence="3" id="KW-1185">Reference proteome</keyword>
<evidence type="ECO:0000313" key="2">
    <source>
        <dbReference type="EMBL" id="KAA3483924.1"/>
    </source>
</evidence>
<evidence type="ECO:0000256" key="1">
    <source>
        <dbReference type="SAM" id="MobiDB-lite"/>
    </source>
</evidence>
<organism evidence="2 3">
    <name type="scientific">Gossypium australe</name>
    <dbReference type="NCBI Taxonomy" id="47621"/>
    <lineage>
        <taxon>Eukaryota</taxon>
        <taxon>Viridiplantae</taxon>
        <taxon>Streptophyta</taxon>
        <taxon>Embryophyta</taxon>
        <taxon>Tracheophyta</taxon>
        <taxon>Spermatophyta</taxon>
        <taxon>Magnoliopsida</taxon>
        <taxon>eudicotyledons</taxon>
        <taxon>Gunneridae</taxon>
        <taxon>Pentapetalae</taxon>
        <taxon>rosids</taxon>
        <taxon>malvids</taxon>
        <taxon>Malvales</taxon>
        <taxon>Malvaceae</taxon>
        <taxon>Malvoideae</taxon>
        <taxon>Gossypium</taxon>
    </lineage>
</organism>
<dbReference type="EMBL" id="SMMG02000002">
    <property type="protein sequence ID" value="KAA3483924.1"/>
    <property type="molecule type" value="Genomic_DNA"/>
</dbReference>
<evidence type="ECO:0000313" key="3">
    <source>
        <dbReference type="Proteomes" id="UP000325315"/>
    </source>
</evidence>
<dbReference type="AlphaFoldDB" id="A0A5B6WS39"/>
<feature type="region of interest" description="Disordered" evidence="1">
    <location>
        <begin position="1"/>
        <end position="27"/>
    </location>
</feature>
<reference evidence="3" key="1">
    <citation type="journal article" date="2019" name="Plant Biotechnol. J.">
        <title>Genome sequencing of the Australian wild diploid species Gossypium australe highlights disease resistance and delayed gland morphogenesis.</title>
        <authorList>
            <person name="Cai Y."/>
            <person name="Cai X."/>
            <person name="Wang Q."/>
            <person name="Wang P."/>
            <person name="Zhang Y."/>
            <person name="Cai C."/>
            <person name="Xu Y."/>
            <person name="Wang K."/>
            <person name="Zhou Z."/>
            <person name="Wang C."/>
            <person name="Geng S."/>
            <person name="Li B."/>
            <person name="Dong Q."/>
            <person name="Hou Y."/>
            <person name="Wang H."/>
            <person name="Ai P."/>
            <person name="Liu Z."/>
            <person name="Yi F."/>
            <person name="Sun M."/>
            <person name="An G."/>
            <person name="Cheng J."/>
            <person name="Zhang Y."/>
            <person name="Shi Q."/>
            <person name="Xie Y."/>
            <person name="Shi X."/>
            <person name="Chang Y."/>
            <person name="Huang F."/>
            <person name="Chen Y."/>
            <person name="Hong S."/>
            <person name="Mi L."/>
            <person name="Sun Q."/>
            <person name="Zhang L."/>
            <person name="Zhou B."/>
            <person name="Peng R."/>
            <person name="Zhang X."/>
            <person name="Liu F."/>
        </authorList>
    </citation>
    <scope>NUCLEOTIDE SEQUENCE [LARGE SCALE GENOMIC DNA]</scope>
    <source>
        <strain evidence="3">cv. PA1801</strain>
    </source>
</reference>
<dbReference type="Proteomes" id="UP000325315">
    <property type="component" value="Unassembled WGS sequence"/>
</dbReference>